<gene>
    <name evidence="1" type="ORF">CLIM01_04293</name>
</gene>
<evidence type="ECO:0000313" key="1">
    <source>
        <dbReference type="EMBL" id="KAK0378327.1"/>
    </source>
</evidence>
<protein>
    <submittedName>
        <fullName evidence="1">Uncharacterized protein</fullName>
    </submittedName>
</protein>
<evidence type="ECO:0000313" key="2">
    <source>
        <dbReference type="Proteomes" id="UP001169217"/>
    </source>
</evidence>
<comment type="caution">
    <text evidence="1">The sequence shown here is derived from an EMBL/GenBank/DDBJ whole genome shotgun (WGS) entry which is preliminary data.</text>
</comment>
<sequence>MGERTGSRVFQWVWSYVAEVGHREIQVALQRRQAAVTTTLFRADVSRCRDCHGPCILWHQLQRLIATTKVSMQ</sequence>
<proteinExistence type="predicted"/>
<dbReference type="Proteomes" id="UP001169217">
    <property type="component" value="Unassembled WGS sequence"/>
</dbReference>
<accession>A0ABQ9Q3L5</accession>
<dbReference type="EMBL" id="JARUPT010000099">
    <property type="protein sequence ID" value="KAK0378327.1"/>
    <property type="molecule type" value="Genomic_DNA"/>
</dbReference>
<keyword evidence="2" id="KW-1185">Reference proteome</keyword>
<name>A0ABQ9Q3L5_9PEZI</name>
<organism evidence="1 2">
    <name type="scientific">Colletotrichum limetticola</name>
    <dbReference type="NCBI Taxonomy" id="1209924"/>
    <lineage>
        <taxon>Eukaryota</taxon>
        <taxon>Fungi</taxon>
        <taxon>Dikarya</taxon>
        <taxon>Ascomycota</taxon>
        <taxon>Pezizomycotina</taxon>
        <taxon>Sordariomycetes</taxon>
        <taxon>Hypocreomycetidae</taxon>
        <taxon>Glomerellales</taxon>
        <taxon>Glomerellaceae</taxon>
        <taxon>Colletotrichum</taxon>
        <taxon>Colletotrichum acutatum species complex</taxon>
    </lineage>
</organism>
<reference evidence="1" key="1">
    <citation type="submission" date="2023-04" db="EMBL/GenBank/DDBJ databases">
        <title>Colletotrichum limetticola genome sequence.</title>
        <authorList>
            <person name="Baroncelli R."/>
        </authorList>
    </citation>
    <scope>NUCLEOTIDE SEQUENCE</scope>
    <source>
        <strain evidence="1">KLA-Anderson</strain>
    </source>
</reference>